<dbReference type="Pfam" id="PF00572">
    <property type="entry name" value="Ribosomal_L13"/>
    <property type="match status" value="1"/>
</dbReference>
<dbReference type="NCBIfam" id="TIGR01066">
    <property type="entry name" value="rplM_bact"/>
    <property type="match status" value="1"/>
</dbReference>
<organism evidence="7 8">
    <name type="scientific">Candidatus Haliotispira prima</name>
    <dbReference type="NCBI Taxonomy" id="3034016"/>
    <lineage>
        <taxon>Bacteria</taxon>
        <taxon>Pseudomonadati</taxon>
        <taxon>Spirochaetota</taxon>
        <taxon>Spirochaetia</taxon>
        <taxon>Spirochaetales</taxon>
        <taxon>Spirochaetaceae</taxon>
        <taxon>Candidatus Haliotispira</taxon>
    </lineage>
</organism>
<accession>A0ABY8MF03</accession>
<dbReference type="PANTHER" id="PTHR11545:SF2">
    <property type="entry name" value="LARGE RIBOSOMAL SUBUNIT PROTEIN UL13M"/>
    <property type="match status" value="1"/>
</dbReference>
<evidence type="ECO:0000313" key="8">
    <source>
        <dbReference type="Proteomes" id="UP001228690"/>
    </source>
</evidence>
<dbReference type="RefSeq" id="WP_326926737.1">
    <property type="nucleotide sequence ID" value="NZ_CP123443.1"/>
</dbReference>
<dbReference type="Gene3D" id="3.90.1180.10">
    <property type="entry name" value="Ribosomal protein L13"/>
    <property type="match status" value="1"/>
</dbReference>
<keyword evidence="3 4" id="KW-0687">Ribonucleoprotein</keyword>
<dbReference type="PANTHER" id="PTHR11545">
    <property type="entry name" value="RIBOSOMAL PROTEIN L13"/>
    <property type="match status" value="1"/>
</dbReference>
<evidence type="ECO:0000256" key="3">
    <source>
        <dbReference type="ARBA" id="ARBA00023274"/>
    </source>
</evidence>
<evidence type="ECO:0000313" key="7">
    <source>
        <dbReference type="EMBL" id="WGK68552.1"/>
    </source>
</evidence>
<dbReference type="HAMAP" id="MF_01366">
    <property type="entry name" value="Ribosomal_uL13"/>
    <property type="match status" value="1"/>
</dbReference>
<dbReference type="InterPro" id="IPR005823">
    <property type="entry name" value="Ribosomal_uL13_bac-type"/>
</dbReference>
<dbReference type="GO" id="GO:0005840">
    <property type="term" value="C:ribosome"/>
    <property type="evidence" value="ECO:0007669"/>
    <property type="project" value="UniProtKB-KW"/>
</dbReference>
<dbReference type="InterPro" id="IPR023563">
    <property type="entry name" value="Ribosomal_uL13_CS"/>
</dbReference>
<gene>
    <name evidence="4 6 7" type="primary">rplM</name>
    <name evidence="7" type="ORF">P0082_08680</name>
</gene>
<sequence length="143" mass="16083">MKTLYVTPGENHKKWFIIDAENRPLGRVAMKAACLLRGKHKAHYVPYHDLGDQVIIINAAKAALSGNKSEDKFYYEHSGFPGGLKVMNYKKLLARRPLAPIEKAVKGMLPKGPLGRDIFRNLRVYADNRHPHAGQDPTPVEVK</sequence>
<dbReference type="InterPro" id="IPR036899">
    <property type="entry name" value="Ribosomal_uL13_sf"/>
</dbReference>
<dbReference type="Proteomes" id="UP001228690">
    <property type="component" value="Chromosome"/>
</dbReference>
<evidence type="ECO:0000256" key="6">
    <source>
        <dbReference type="RuleBase" id="RU003878"/>
    </source>
</evidence>
<dbReference type="EMBL" id="CP123443">
    <property type="protein sequence ID" value="WGK68552.1"/>
    <property type="molecule type" value="Genomic_DNA"/>
</dbReference>
<evidence type="ECO:0000256" key="1">
    <source>
        <dbReference type="ARBA" id="ARBA00006227"/>
    </source>
</evidence>
<evidence type="ECO:0000256" key="5">
    <source>
        <dbReference type="RuleBase" id="RU003877"/>
    </source>
</evidence>
<dbReference type="CDD" id="cd00392">
    <property type="entry name" value="Ribosomal_L13"/>
    <property type="match status" value="1"/>
</dbReference>
<dbReference type="SUPFAM" id="SSF52161">
    <property type="entry name" value="Ribosomal protein L13"/>
    <property type="match status" value="1"/>
</dbReference>
<comment type="function">
    <text evidence="4 6">This protein is one of the early assembly proteins of the 50S ribosomal subunit, although it is not seen to bind rRNA by itself. It is important during the early stages of 50S assembly.</text>
</comment>
<dbReference type="PROSITE" id="PS00783">
    <property type="entry name" value="RIBOSOMAL_L13"/>
    <property type="match status" value="1"/>
</dbReference>
<reference evidence="7 8" key="1">
    <citation type="submission" date="2023-04" db="EMBL/GenBank/DDBJ databases">
        <title>Spirochaete genome identified in red abalone sample constitutes a novel genus.</title>
        <authorList>
            <person name="Sharma S.P."/>
            <person name="Purcell C.M."/>
            <person name="Hyde J.R."/>
            <person name="Severin A.J."/>
        </authorList>
    </citation>
    <scope>NUCLEOTIDE SEQUENCE [LARGE SCALE GENOMIC DNA]</scope>
    <source>
        <strain evidence="7 8">SP-2023</strain>
    </source>
</reference>
<proteinExistence type="inferred from homology"/>
<protein>
    <recommendedName>
        <fullName evidence="4">Large ribosomal subunit protein uL13</fullName>
    </recommendedName>
</protein>
<dbReference type="PIRSF" id="PIRSF002181">
    <property type="entry name" value="Ribosomal_L13"/>
    <property type="match status" value="1"/>
</dbReference>
<dbReference type="InterPro" id="IPR005822">
    <property type="entry name" value="Ribosomal_uL13"/>
</dbReference>
<evidence type="ECO:0000256" key="2">
    <source>
        <dbReference type="ARBA" id="ARBA00022980"/>
    </source>
</evidence>
<name>A0ABY8MF03_9SPIO</name>
<keyword evidence="8" id="KW-1185">Reference proteome</keyword>
<evidence type="ECO:0000256" key="4">
    <source>
        <dbReference type="HAMAP-Rule" id="MF_01366"/>
    </source>
</evidence>
<keyword evidence="2 4" id="KW-0689">Ribosomal protein</keyword>
<comment type="similarity">
    <text evidence="1 4 5">Belongs to the universal ribosomal protein uL13 family.</text>
</comment>
<comment type="subunit">
    <text evidence="4">Part of the 50S ribosomal subunit.</text>
</comment>